<accession>A0A4Y7QDA8</accession>
<name>A0A4Y7QDA8_9AGAM</name>
<feature type="non-terminal residue" evidence="1">
    <location>
        <position position="120"/>
    </location>
</feature>
<dbReference type="OrthoDB" id="5945798at2759"/>
<dbReference type="EMBL" id="ML170164">
    <property type="protein sequence ID" value="TDL25385.1"/>
    <property type="molecule type" value="Genomic_DNA"/>
</dbReference>
<proteinExistence type="predicted"/>
<dbReference type="VEuPathDB" id="FungiDB:BD410DRAFT_785317"/>
<reference evidence="1 2" key="1">
    <citation type="submission" date="2018-06" db="EMBL/GenBank/DDBJ databases">
        <title>A transcriptomic atlas of mushroom development highlights an independent origin of complex multicellularity.</title>
        <authorList>
            <consortium name="DOE Joint Genome Institute"/>
            <person name="Krizsan K."/>
            <person name="Almasi E."/>
            <person name="Merenyi Z."/>
            <person name="Sahu N."/>
            <person name="Viragh M."/>
            <person name="Koszo T."/>
            <person name="Mondo S."/>
            <person name="Kiss B."/>
            <person name="Balint B."/>
            <person name="Kues U."/>
            <person name="Barry K."/>
            <person name="Hegedus J.C."/>
            <person name="Henrissat B."/>
            <person name="Johnson J."/>
            <person name="Lipzen A."/>
            <person name="Ohm R."/>
            <person name="Nagy I."/>
            <person name="Pangilinan J."/>
            <person name="Yan J."/>
            <person name="Xiong Y."/>
            <person name="Grigoriev I.V."/>
            <person name="Hibbett D.S."/>
            <person name="Nagy L.G."/>
        </authorList>
    </citation>
    <scope>NUCLEOTIDE SEQUENCE [LARGE SCALE GENOMIC DNA]</scope>
    <source>
        <strain evidence="1 2">SZMC22713</strain>
    </source>
</reference>
<evidence type="ECO:0000313" key="2">
    <source>
        <dbReference type="Proteomes" id="UP000294933"/>
    </source>
</evidence>
<gene>
    <name evidence="1" type="ORF">BD410DRAFT_785317</name>
</gene>
<evidence type="ECO:0000313" key="1">
    <source>
        <dbReference type="EMBL" id="TDL25385.1"/>
    </source>
</evidence>
<dbReference type="AlphaFoldDB" id="A0A4Y7QDA8"/>
<organism evidence="1 2">
    <name type="scientific">Rickenella mellea</name>
    <dbReference type="NCBI Taxonomy" id="50990"/>
    <lineage>
        <taxon>Eukaryota</taxon>
        <taxon>Fungi</taxon>
        <taxon>Dikarya</taxon>
        <taxon>Basidiomycota</taxon>
        <taxon>Agaricomycotina</taxon>
        <taxon>Agaricomycetes</taxon>
        <taxon>Hymenochaetales</taxon>
        <taxon>Rickenellaceae</taxon>
        <taxon>Rickenella</taxon>
    </lineage>
</organism>
<keyword evidence="2" id="KW-1185">Reference proteome</keyword>
<dbReference type="Proteomes" id="UP000294933">
    <property type="component" value="Unassembled WGS sequence"/>
</dbReference>
<sequence>MLELSLGEFMKALELLGIAVVDKSVSGKIKRKGRLPIDPNTGPIHMMEKSVKVAITISEQFLRMEEHRRAESWMKAAAHRERIHFLHHSKRYSLTPSVEHNQTGGGVDLFELRYQLVLER</sequence>
<protein>
    <submittedName>
        <fullName evidence="1">Uncharacterized protein</fullName>
    </submittedName>
</protein>